<dbReference type="InterPro" id="IPR012337">
    <property type="entry name" value="RNaseH-like_sf"/>
</dbReference>
<dbReference type="PROSITE" id="PS50994">
    <property type="entry name" value="INTEGRASE"/>
    <property type="match status" value="1"/>
</dbReference>
<evidence type="ECO:0000259" key="2">
    <source>
        <dbReference type="PROSITE" id="PS50994"/>
    </source>
</evidence>
<dbReference type="GO" id="GO:0003676">
    <property type="term" value="F:nucleic acid binding"/>
    <property type="evidence" value="ECO:0007669"/>
    <property type="project" value="InterPro"/>
</dbReference>
<reference evidence="3" key="1">
    <citation type="submission" date="2021-01" db="UniProtKB">
        <authorList>
            <consortium name="EnsemblMetazoa"/>
        </authorList>
    </citation>
    <scope>IDENTIFICATION</scope>
</reference>
<dbReference type="InterPro" id="IPR036397">
    <property type="entry name" value="RNaseH_sf"/>
</dbReference>
<organism evidence="3 4">
    <name type="scientific">Nasonia vitripennis</name>
    <name type="common">Parasitic wasp</name>
    <dbReference type="NCBI Taxonomy" id="7425"/>
    <lineage>
        <taxon>Eukaryota</taxon>
        <taxon>Metazoa</taxon>
        <taxon>Ecdysozoa</taxon>
        <taxon>Arthropoda</taxon>
        <taxon>Hexapoda</taxon>
        <taxon>Insecta</taxon>
        <taxon>Pterygota</taxon>
        <taxon>Neoptera</taxon>
        <taxon>Endopterygota</taxon>
        <taxon>Hymenoptera</taxon>
        <taxon>Apocrita</taxon>
        <taxon>Proctotrupomorpha</taxon>
        <taxon>Chalcidoidea</taxon>
        <taxon>Pteromalidae</taxon>
        <taxon>Pteromalinae</taxon>
        <taxon>Nasonia</taxon>
    </lineage>
</organism>
<proteinExistence type="predicted"/>
<dbReference type="Gene3D" id="3.30.420.10">
    <property type="entry name" value="Ribonuclease H-like superfamily/Ribonuclease H"/>
    <property type="match status" value="1"/>
</dbReference>
<dbReference type="AlphaFoldDB" id="A0A7M7IT28"/>
<dbReference type="RefSeq" id="XP_016842721.1">
    <property type="nucleotide sequence ID" value="XM_016987232.1"/>
</dbReference>
<keyword evidence="4" id="KW-1185">Reference proteome</keyword>
<protein>
    <recommendedName>
        <fullName evidence="2">Integrase catalytic domain-containing protein</fullName>
    </recommendedName>
</protein>
<sequence length="172" mass="19897">MLWGGKPKTARGNKYILIFEDLFTRWIECIPIERTNAKTILQHLREQVFLRYGAPEVFLSDNGREFKNKAIDQYLREQSVRHELTPPYHPQANPVERVNRTINNMVHALIEENHNTWDERLSDIAFRYNTVPHSSTGVSPAILMYGTQPRKPSAAKQDAAAEKELQQRAIDA</sequence>
<dbReference type="InterPro" id="IPR001584">
    <property type="entry name" value="Integrase_cat-core"/>
</dbReference>
<dbReference type="SMR" id="A0A7M7IT28"/>
<feature type="region of interest" description="Disordered" evidence="1">
    <location>
        <begin position="148"/>
        <end position="172"/>
    </location>
</feature>
<dbReference type="OrthoDB" id="7697376at2759"/>
<dbReference type="GO" id="GO:0015074">
    <property type="term" value="P:DNA integration"/>
    <property type="evidence" value="ECO:0007669"/>
    <property type="project" value="InterPro"/>
</dbReference>
<dbReference type="InterPro" id="IPR050951">
    <property type="entry name" value="Retrovirus_Pol_polyprotein"/>
</dbReference>
<dbReference type="EnsemblMetazoa" id="XM_016987232">
    <property type="protein sequence ID" value="XP_016842721"/>
    <property type="gene ID" value="LOC107981389"/>
</dbReference>
<accession>A0A7M7IT28</accession>
<dbReference type="InParanoid" id="A0A7M7IT28"/>
<evidence type="ECO:0000313" key="3">
    <source>
        <dbReference type="EnsemblMetazoa" id="XP_016842721"/>
    </source>
</evidence>
<dbReference type="FunFam" id="3.30.420.10:FF:000032">
    <property type="entry name" value="Retrovirus-related Pol polyprotein from transposon 297-like Protein"/>
    <property type="match status" value="1"/>
</dbReference>
<feature type="compositionally biased region" description="Basic and acidic residues" evidence="1">
    <location>
        <begin position="159"/>
        <end position="172"/>
    </location>
</feature>
<dbReference type="GeneID" id="107981389"/>
<dbReference type="SUPFAM" id="SSF53098">
    <property type="entry name" value="Ribonuclease H-like"/>
    <property type="match status" value="1"/>
</dbReference>
<evidence type="ECO:0000313" key="4">
    <source>
        <dbReference type="Proteomes" id="UP000002358"/>
    </source>
</evidence>
<dbReference type="PANTHER" id="PTHR37984:SF5">
    <property type="entry name" value="PROTEIN NYNRIN-LIKE"/>
    <property type="match status" value="1"/>
</dbReference>
<feature type="domain" description="Integrase catalytic" evidence="2">
    <location>
        <begin position="1"/>
        <end position="148"/>
    </location>
</feature>
<dbReference type="Proteomes" id="UP000002358">
    <property type="component" value="Unassembled WGS sequence"/>
</dbReference>
<dbReference type="Pfam" id="PF00665">
    <property type="entry name" value="rve"/>
    <property type="match status" value="1"/>
</dbReference>
<evidence type="ECO:0000256" key="1">
    <source>
        <dbReference type="SAM" id="MobiDB-lite"/>
    </source>
</evidence>
<dbReference type="KEGG" id="nvi:107981389"/>
<name>A0A7M7IT28_NASVI</name>
<dbReference type="PANTHER" id="PTHR37984">
    <property type="entry name" value="PROTEIN CBG26694"/>
    <property type="match status" value="1"/>
</dbReference>